<evidence type="ECO:0000256" key="3">
    <source>
        <dbReference type="RuleBase" id="RU366061"/>
    </source>
</evidence>
<dbReference type="PROSITE" id="PS51184">
    <property type="entry name" value="JMJC"/>
    <property type="match status" value="1"/>
</dbReference>
<dbReference type="Pfam" id="PF08007">
    <property type="entry name" value="JmjC_2"/>
    <property type="match status" value="1"/>
</dbReference>
<dbReference type="PANTHER" id="PTHR13096">
    <property type="entry name" value="MINA53 MYC INDUCED NUCLEAR ANTIGEN"/>
    <property type="match status" value="1"/>
</dbReference>
<dbReference type="GeneID" id="107430095"/>
<reference evidence="7" key="2">
    <citation type="submission" date="2025-08" db="UniProtKB">
        <authorList>
            <consortium name="RefSeq"/>
        </authorList>
    </citation>
    <scope>IDENTIFICATION</scope>
    <source>
        <tissue evidence="7">Seedling</tissue>
    </source>
</reference>
<sequence>MEKPKRQSKKRRKTRAFHTHNNNGFPNLTDSDFDSNTDFALLLAALCNLHKHSHSLSLLIRKCLTKFHASLHHILPNSPILSLLPILVSSKSAGIAYLGAEIVGAASLLSLEMNQRIAMDGETVKALVSALVHPKRRVILAACNAVLDLCTTSIGRHCLLDFSALEALIFRFLQVHMSPNSVSLCSVDSRRMTCTIIGFKGDEHPVLLLNAAINLINTCNIEQLEKIPRNLSVALLAFSKKLWAQVHSQMLLNNCMKFNQETDFYASNIKINNLAESIFRLSICADQLSIALPFEAIEMRIFGSKEAGFEDFMLNHWEASPFIMERLLGDSNDKYDIFGPFIQSLNSKESFPFFLSSMLQSMVSCLPIASDELDILSFLKEVQHKLGCPIIYQQDVRVLRMKMPLEREEHFFQFASKSCCLNDSQTFKLDDVLKCGEAYQAGYTIALRGMEFRFESIAAIADGLASLFGQPSVGVNMYLTPPNSQGLARHYDDHCVFVCQLLGTKKWKVFSKSNSQLPRLYDPIDSLHCPEAENSTAACTLFSLGEGDVLYIPRGFPHEACTNSGDGYSGFSLHLTFGIEVEPPFEWEGFVHVALNYWHKNQKPHYASDSSSGILYDISVDLLHVTIGLIADSDHTFRKACLAGAVSWHSYSNNRLEIQKTIFCDLLRKINTEPRFSEVVKSVEVAIQKNEDPFQRIKWLQFLNQKAETVERQDWNMPFMGPEYFSTLCGQDRDKGEAAFSLVKSRFCCEVKFDDVIGSYRMLLERYKRVRKQYTNGMISLHYGS</sequence>
<protein>
    <recommendedName>
        <fullName evidence="3">Bifunctional lysine-specific demethylase and histidyl-hydroxylase</fullName>
        <ecNumber evidence="3">1.14.11.-</ecNumber>
    </recommendedName>
</protein>
<dbReference type="Proteomes" id="UP001652623">
    <property type="component" value="Chromosome 1"/>
</dbReference>
<keyword evidence="6" id="KW-1185">Reference proteome</keyword>
<accession>A0A6P4B365</accession>
<dbReference type="RefSeq" id="XP_015896409.3">
    <property type="nucleotide sequence ID" value="XM_016040923.4"/>
</dbReference>
<evidence type="ECO:0000256" key="2">
    <source>
        <dbReference type="ARBA" id="ARBA00023004"/>
    </source>
</evidence>
<dbReference type="GO" id="GO:0005506">
    <property type="term" value="F:iron ion binding"/>
    <property type="evidence" value="ECO:0007669"/>
    <property type="project" value="UniProtKB-UniRule"/>
</dbReference>
<dbReference type="Gene3D" id="2.60.120.650">
    <property type="entry name" value="Cupin"/>
    <property type="match status" value="1"/>
</dbReference>
<feature type="region of interest" description="Disordered" evidence="4">
    <location>
        <begin position="1"/>
        <end position="21"/>
    </location>
</feature>
<evidence type="ECO:0000256" key="1">
    <source>
        <dbReference type="ARBA" id="ARBA00022723"/>
    </source>
</evidence>
<dbReference type="InParanoid" id="A0A6P4B365"/>
<evidence type="ECO:0000313" key="7">
    <source>
        <dbReference type="RefSeq" id="XP_015896409.3"/>
    </source>
</evidence>
<feature type="compositionally biased region" description="Basic residues" evidence="4">
    <location>
        <begin position="1"/>
        <end position="18"/>
    </location>
</feature>
<dbReference type="KEGG" id="zju:107430095"/>
<organism evidence="6 7">
    <name type="scientific">Ziziphus jujuba</name>
    <name type="common">Chinese jujube</name>
    <name type="synonym">Ziziphus sativa</name>
    <dbReference type="NCBI Taxonomy" id="326968"/>
    <lineage>
        <taxon>Eukaryota</taxon>
        <taxon>Viridiplantae</taxon>
        <taxon>Streptophyta</taxon>
        <taxon>Embryophyta</taxon>
        <taxon>Tracheophyta</taxon>
        <taxon>Spermatophyta</taxon>
        <taxon>Magnoliopsida</taxon>
        <taxon>eudicotyledons</taxon>
        <taxon>Gunneridae</taxon>
        <taxon>Pentapetalae</taxon>
        <taxon>rosids</taxon>
        <taxon>fabids</taxon>
        <taxon>Rosales</taxon>
        <taxon>Rhamnaceae</taxon>
        <taxon>Paliureae</taxon>
        <taxon>Ziziphus</taxon>
    </lineage>
</organism>
<dbReference type="PANTHER" id="PTHR13096:SF9">
    <property type="entry name" value="BIFUNCTIONAL LYSINE-SPECIFIC DEMETHYLASE AND HISTIDYL-HYDROXYLASE"/>
    <property type="match status" value="1"/>
</dbReference>
<dbReference type="SMR" id="A0A6P4B365"/>
<keyword evidence="1 3" id="KW-0479">Metal-binding</keyword>
<keyword evidence="3" id="KW-0560">Oxidoreductase</keyword>
<keyword evidence="3" id="KW-0805">Transcription regulation</keyword>
<dbReference type="GO" id="GO:0005730">
    <property type="term" value="C:nucleolus"/>
    <property type="evidence" value="ECO:0007669"/>
    <property type="project" value="TreeGrafter"/>
</dbReference>
<name>A0A6P4B365_ZIZJJ</name>
<dbReference type="GO" id="GO:0032453">
    <property type="term" value="F:histone H3K4 demethylase activity"/>
    <property type="evidence" value="ECO:0007669"/>
    <property type="project" value="TreeGrafter"/>
</dbReference>
<dbReference type="GO" id="GO:0051864">
    <property type="term" value="F:histone H3K36 demethylase activity"/>
    <property type="evidence" value="ECO:0007669"/>
    <property type="project" value="TreeGrafter"/>
</dbReference>
<dbReference type="SUPFAM" id="SSF51197">
    <property type="entry name" value="Clavaminate synthase-like"/>
    <property type="match status" value="1"/>
</dbReference>
<comment type="similarity">
    <text evidence="3">Belongs to the ROX family.</text>
</comment>
<comment type="cofactor">
    <cofactor evidence="3">
        <name>Fe(2+)</name>
        <dbReference type="ChEBI" id="CHEBI:29033"/>
    </cofactor>
    <text evidence="3">Binds 1 Fe(2+) ion per subunit.</text>
</comment>
<proteinExistence type="inferred from homology"/>
<keyword evidence="3" id="KW-0223">Dioxygenase</keyword>
<gene>
    <name evidence="7" type="primary">LOC107430095</name>
</gene>
<keyword evidence="3" id="KW-0539">Nucleus</keyword>
<dbReference type="InterPro" id="IPR039994">
    <property type="entry name" value="NO66-like"/>
</dbReference>
<dbReference type="AlphaFoldDB" id="A0A6P4B365"/>
<evidence type="ECO:0000313" key="6">
    <source>
        <dbReference type="Proteomes" id="UP001652623"/>
    </source>
</evidence>
<keyword evidence="2 3" id="KW-0408">Iron</keyword>
<evidence type="ECO:0000259" key="5">
    <source>
        <dbReference type="PROSITE" id="PS51184"/>
    </source>
</evidence>
<feature type="domain" description="JmjC" evidence="5">
    <location>
        <begin position="443"/>
        <end position="614"/>
    </location>
</feature>
<comment type="subcellular location">
    <subcellularLocation>
        <location evidence="3">Nucleus</location>
    </subcellularLocation>
</comment>
<comment type="function">
    <text evidence="3">Oxygenase that can act as both a histone lysine demethylase and a ribosomal histidine hydroxylase.</text>
</comment>
<reference evidence="6" key="1">
    <citation type="submission" date="2025-05" db="UniProtKB">
        <authorList>
            <consortium name="RefSeq"/>
        </authorList>
    </citation>
    <scope>NUCLEOTIDE SEQUENCE [LARGE SCALE GENOMIC DNA]</scope>
</reference>
<keyword evidence="3" id="KW-0804">Transcription</keyword>
<dbReference type="InterPro" id="IPR003347">
    <property type="entry name" value="JmjC_dom"/>
</dbReference>
<evidence type="ECO:0000256" key="4">
    <source>
        <dbReference type="SAM" id="MobiDB-lite"/>
    </source>
</evidence>
<dbReference type="EC" id="1.14.11.-" evidence="3"/>